<organism evidence="1 2">
    <name type="scientific">Massilia agri</name>
    <dbReference type="NCBI Taxonomy" id="1886785"/>
    <lineage>
        <taxon>Bacteria</taxon>
        <taxon>Pseudomonadati</taxon>
        <taxon>Pseudomonadota</taxon>
        <taxon>Betaproteobacteria</taxon>
        <taxon>Burkholderiales</taxon>
        <taxon>Oxalobacteraceae</taxon>
        <taxon>Telluria group</taxon>
        <taxon>Massilia</taxon>
    </lineage>
</organism>
<proteinExistence type="predicted"/>
<keyword evidence="2" id="KW-1185">Reference proteome</keyword>
<accession>A0ABT2AMX5</accession>
<name>A0ABT2AMX5_9BURK</name>
<dbReference type="Proteomes" id="UP001206572">
    <property type="component" value="Unassembled WGS sequence"/>
</dbReference>
<dbReference type="InterPro" id="IPR046149">
    <property type="entry name" value="DUF6151"/>
</dbReference>
<dbReference type="Gene3D" id="2.170.150.70">
    <property type="match status" value="1"/>
</dbReference>
<evidence type="ECO:0000313" key="1">
    <source>
        <dbReference type="EMBL" id="MCS0597607.1"/>
    </source>
</evidence>
<sequence length="200" mass="21404">MTLNLRCRCGKLHGQVDSSRVASRAVCYCKDCQAYGHFLGTDVLDSAGGTEVAATLPAAVRFEAGLEHLACMSLGPKGIYRWYASCCRTPIGNTPREQTTAYVGLVRACLDASGEELDHELGALRCRVNTKSAAAPVSSSGLAMAWAICKIGTMIAKARLTGGYRDNPFFKAHTGIPVKPVQVLSLEERKALTPQGQRQA</sequence>
<reference evidence="1 2" key="1">
    <citation type="submission" date="2022-08" db="EMBL/GenBank/DDBJ databases">
        <title>Reclassification of Massilia species as members of the genera Telluria, Duganella, Pseudoduganella, Mokoshia gen. nov. and Zemynaea gen. nov. using orthogonal and non-orthogonal genome-based approaches.</title>
        <authorList>
            <person name="Bowman J.P."/>
        </authorList>
    </citation>
    <scope>NUCLEOTIDE SEQUENCE [LARGE SCALE GENOMIC DNA]</scope>
    <source>
        <strain evidence="1 2">JCM 31661</strain>
    </source>
</reference>
<dbReference type="Pfam" id="PF19648">
    <property type="entry name" value="DUF6151"/>
    <property type="match status" value="1"/>
</dbReference>
<comment type="caution">
    <text evidence="1">The sequence shown here is derived from an EMBL/GenBank/DDBJ whole genome shotgun (WGS) entry which is preliminary data.</text>
</comment>
<dbReference type="RefSeq" id="WP_258828624.1">
    <property type="nucleotide sequence ID" value="NZ_JANUHA010000009.1"/>
</dbReference>
<evidence type="ECO:0000313" key="2">
    <source>
        <dbReference type="Proteomes" id="UP001206572"/>
    </source>
</evidence>
<gene>
    <name evidence="1" type="ORF">NX780_14745</name>
</gene>
<dbReference type="EMBL" id="JANUHA010000009">
    <property type="protein sequence ID" value="MCS0597607.1"/>
    <property type="molecule type" value="Genomic_DNA"/>
</dbReference>
<protein>
    <submittedName>
        <fullName evidence="1">DUF6151 family protein</fullName>
    </submittedName>
</protein>